<feature type="compositionally biased region" description="Acidic residues" evidence="1">
    <location>
        <begin position="61"/>
        <end position="77"/>
    </location>
</feature>
<dbReference type="SUPFAM" id="SSF81383">
    <property type="entry name" value="F-box domain"/>
    <property type="match status" value="1"/>
</dbReference>
<feature type="region of interest" description="Disordered" evidence="1">
    <location>
        <begin position="48"/>
        <end position="88"/>
    </location>
</feature>
<comment type="caution">
    <text evidence="2">The sequence shown here is derived from an EMBL/GenBank/DDBJ whole genome shotgun (WGS) entry which is preliminary data.</text>
</comment>
<proteinExistence type="predicted"/>
<name>A0A1S9RDC1_PENBI</name>
<gene>
    <name evidence="2" type="ORF">PEBR_34936</name>
</gene>
<evidence type="ECO:0008006" key="4">
    <source>
        <dbReference type="Google" id="ProtNLM"/>
    </source>
</evidence>
<evidence type="ECO:0000313" key="2">
    <source>
        <dbReference type="EMBL" id="OOQ83361.1"/>
    </source>
</evidence>
<accession>A0A1S9RDC1</accession>
<reference evidence="3" key="1">
    <citation type="submission" date="2015-09" db="EMBL/GenBank/DDBJ databases">
        <authorList>
            <person name="Fill T.P."/>
            <person name="Baretta J.F."/>
            <person name="de Almeida L.G."/>
            <person name="Rocha M."/>
            <person name="de Souza D.H."/>
            <person name="Malavazi I."/>
            <person name="Cerdeira L.T."/>
            <person name="Hong H."/>
            <person name="Samborskyy M."/>
            <person name="de Vasconcelos A.T."/>
            <person name="Leadlay P."/>
            <person name="Rodrigues-Filho E."/>
        </authorList>
    </citation>
    <scope>NUCLEOTIDE SEQUENCE [LARGE SCALE GENOMIC DNA]</scope>
    <source>
        <strain evidence="3">LaBioMMi 136</strain>
    </source>
</reference>
<sequence length="437" mass="48976">MGEFDCYCLLCSGPLVPCDIGSTSRGHLTRRRRRICKKLRAIEEGRSFDSFASDSEHDSGSDQDGDDPDGSDGEVWEQDERRSYDPDVATSERIEWVEDVRVLGMAMKKGEGDEEGIGRSFISGRANYDDAGLIYVEQGDDPHQPSISEKSYYDCYVPSNDNDVVFPFHTHCMVVLEEAFKWSYAHSRRSKERSVPPLTHNIPKDGIPLSNSSSFDLNTLYKTATRICSLTNLNLDYGGISGVDQCWECIPGEEYSVIDPLQFSLDALDLDYKSPSTPNPRLLTRPKVSGRATIDPFQSLPIEILHLICGYLPADALGAFLTASATAYFATKNESFWKFLCLERVPWAWEVWRGIEGNNDVDGGSEKQGAGTGEDAKQGKGIVEVDYKRLFFCLERNTAQRFGLGVEAGAWLGLVNRRRIWDVCGRLLEEYWKDKGS</sequence>
<feature type="compositionally biased region" description="Basic and acidic residues" evidence="1">
    <location>
        <begin position="78"/>
        <end position="88"/>
    </location>
</feature>
<dbReference type="Proteomes" id="UP000190744">
    <property type="component" value="Unassembled WGS sequence"/>
</dbReference>
<evidence type="ECO:0000313" key="3">
    <source>
        <dbReference type="Proteomes" id="UP000190744"/>
    </source>
</evidence>
<dbReference type="Gene3D" id="1.20.1280.50">
    <property type="match status" value="1"/>
</dbReference>
<dbReference type="AlphaFoldDB" id="A0A1S9RDC1"/>
<dbReference type="EMBL" id="LJBN01000198">
    <property type="protein sequence ID" value="OOQ83361.1"/>
    <property type="molecule type" value="Genomic_DNA"/>
</dbReference>
<dbReference type="InterPro" id="IPR036047">
    <property type="entry name" value="F-box-like_dom_sf"/>
</dbReference>
<protein>
    <recommendedName>
        <fullName evidence="4">F-box domain-containing protein</fullName>
    </recommendedName>
</protein>
<evidence type="ECO:0000256" key="1">
    <source>
        <dbReference type="SAM" id="MobiDB-lite"/>
    </source>
</evidence>
<organism evidence="2 3">
    <name type="scientific">Penicillium brasilianum</name>
    <dbReference type="NCBI Taxonomy" id="104259"/>
    <lineage>
        <taxon>Eukaryota</taxon>
        <taxon>Fungi</taxon>
        <taxon>Dikarya</taxon>
        <taxon>Ascomycota</taxon>
        <taxon>Pezizomycotina</taxon>
        <taxon>Eurotiomycetes</taxon>
        <taxon>Eurotiomycetidae</taxon>
        <taxon>Eurotiales</taxon>
        <taxon>Aspergillaceae</taxon>
        <taxon>Penicillium</taxon>
    </lineage>
</organism>